<evidence type="ECO:0000313" key="3">
    <source>
        <dbReference type="Proteomes" id="UP000298030"/>
    </source>
</evidence>
<dbReference type="EMBL" id="QPFP01000021">
    <property type="protein sequence ID" value="TEB30906.1"/>
    <property type="molecule type" value="Genomic_DNA"/>
</dbReference>
<dbReference type="Proteomes" id="UP000298030">
    <property type="component" value="Unassembled WGS sequence"/>
</dbReference>
<protein>
    <recommendedName>
        <fullName evidence="4">F-box domain-containing protein</fullName>
    </recommendedName>
</protein>
<evidence type="ECO:0000313" key="2">
    <source>
        <dbReference type="EMBL" id="TEB30906.1"/>
    </source>
</evidence>
<dbReference type="OrthoDB" id="2997745at2759"/>
<keyword evidence="3" id="KW-1185">Reference proteome</keyword>
<dbReference type="CDD" id="cd09917">
    <property type="entry name" value="F-box_SF"/>
    <property type="match status" value="1"/>
</dbReference>
<dbReference type="STRING" id="71717.A0A4Y7T9R2"/>
<feature type="compositionally biased region" description="Polar residues" evidence="1">
    <location>
        <begin position="229"/>
        <end position="246"/>
    </location>
</feature>
<dbReference type="SUPFAM" id="SSF81383">
    <property type="entry name" value="F-box domain"/>
    <property type="match status" value="1"/>
</dbReference>
<accession>A0A4Y7T9R2</accession>
<feature type="region of interest" description="Disordered" evidence="1">
    <location>
        <begin position="226"/>
        <end position="255"/>
    </location>
</feature>
<comment type="caution">
    <text evidence="2">The sequence shown here is derived from an EMBL/GenBank/DDBJ whole genome shotgun (WGS) entry which is preliminary data.</text>
</comment>
<dbReference type="AlphaFoldDB" id="A0A4Y7T9R2"/>
<sequence length="363" mass="41729">MHDLWKVFKKFPFLQRPKRVPRKEPTLRFLDLPEDIVYEIASHLGCVRSVCNLSLTCTQLYYGLLTSHLHLHGVEDPFHEIHLHGANCSSAIPALRLLLYDNPIRTFTWRAGDDPRTLVREVEQLRRLIARISIIDYLELDFSNNWPIHEFRYGYENGYWAWVRLFTNLLHVVAQRCHFVVITNHYQVLSPWVTFIGGVPYNLDPPLLERITAEWRQSSRSLRLAKSPSKISLSHPDNTPTGTTKKTAFPQPFPPEKNTTVYATKRLIINDPGLFQRSLFGEWALDWVNNMPLTHLVIHQGRMRLPLLRQLHLPRLTSLTISHGYGGGEHQGISILPPRDAGPGTGLQQARDGRGAGQRRGQE</sequence>
<reference evidence="2 3" key="1">
    <citation type="journal article" date="2019" name="Nat. Ecol. Evol.">
        <title>Megaphylogeny resolves global patterns of mushroom evolution.</title>
        <authorList>
            <person name="Varga T."/>
            <person name="Krizsan K."/>
            <person name="Foldi C."/>
            <person name="Dima B."/>
            <person name="Sanchez-Garcia M."/>
            <person name="Sanchez-Ramirez S."/>
            <person name="Szollosi G.J."/>
            <person name="Szarkandi J.G."/>
            <person name="Papp V."/>
            <person name="Albert L."/>
            <person name="Andreopoulos W."/>
            <person name="Angelini C."/>
            <person name="Antonin V."/>
            <person name="Barry K.W."/>
            <person name="Bougher N.L."/>
            <person name="Buchanan P."/>
            <person name="Buyck B."/>
            <person name="Bense V."/>
            <person name="Catcheside P."/>
            <person name="Chovatia M."/>
            <person name="Cooper J."/>
            <person name="Damon W."/>
            <person name="Desjardin D."/>
            <person name="Finy P."/>
            <person name="Geml J."/>
            <person name="Haridas S."/>
            <person name="Hughes K."/>
            <person name="Justo A."/>
            <person name="Karasinski D."/>
            <person name="Kautmanova I."/>
            <person name="Kiss B."/>
            <person name="Kocsube S."/>
            <person name="Kotiranta H."/>
            <person name="LaButti K.M."/>
            <person name="Lechner B.E."/>
            <person name="Liimatainen K."/>
            <person name="Lipzen A."/>
            <person name="Lukacs Z."/>
            <person name="Mihaltcheva S."/>
            <person name="Morgado L.N."/>
            <person name="Niskanen T."/>
            <person name="Noordeloos M.E."/>
            <person name="Ohm R.A."/>
            <person name="Ortiz-Santana B."/>
            <person name="Ovrebo C."/>
            <person name="Racz N."/>
            <person name="Riley R."/>
            <person name="Savchenko A."/>
            <person name="Shiryaev A."/>
            <person name="Soop K."/>
            <person name="Spirin V."/>
            <person name="Szebenyi C."/>
            <person name="Tomsovsky M."/>
            <person name="Tulloss R.E."/>
            <person name="Uehling J."/>
            <person name="Grigoriev I.V."/>
            <person name="Vagvolgyi C."/>
            <person name="Papp T."/>
            <person name="Martin F.M."/>
            <person name="Miettinen O."/>
            <person name="Hibbett D.S."/>
            <person name="Nagy L.G."/>
        </authorList>
    </citation>
    <scope>NUCLEOTIDE SEQUENCE [LARGE SCALE GENOMIC DNA]</scope>
    <source>
        <strain evidence="2 3">FP101781</strain>
    </source>
</reference>
<evidence type="ECO:0000256" key="1">
    <source>
        <dbReference type="SAM" id="MobiDB-lite"/>
    </source>
</evidence>
<dbReference type="InterPro" id="IPR036047">
    <property type="entry name" value="F-box-like_dom_sf"/>
</dbReference>
<evidence type="ECO:0008006" key="4">
    <source>
        <dbReference type="Google" id="ProtNLM"/>
    </source>
</evidence>
<proteinExistence type="predicted"/>
<name>A0A4Y7T9R2_COPMI</name>
<organism evidence="2 3">
    <name type="scientific">Coprinellus micaceus</name>
    <name type="common">Glistening ink-cap mushroom</name>
    <name type="synonym">Coprinus micaceus</name>
    <dbReference type="NCBI Taxonomy" id="71717"/>
    <lineage>
        <taxon>Eukaryota</taxon>
        <taxon>Fungi</taxon>
        <taxon>Dikarya</taxon>
        <taxon>Basidiomycota</taxon>
        <taxon>Agaricomycotina</taxon>
        <taxon>Agaricomycetes</taxon>
        <taxon>Agaricomycetidae</taxon>
        <taxon>Agaricales</taxon>
        <taxon>Agaricineae</taxon>
        <taxon>Psathyrellaceae</taxon>
        <taxon>Coprinellus</taxon>
    </lineage>
</organism>
<feature type="region of interest" description="Disordered" evidence="1">
    <location>
        <begin position="330"/>
        <end position="363"/>
    </location>
</feature>
<gene>
    <name evidence="2" type="ORF">FA13DRAFT_1754976</name>
</gene>